<dbReference type="SUPFAM" id="SSF49590">
    <property type="entry name" value="PHL pollen allergen"/>
    <property type="match status" value="1"/>
</dbReference>
<sequence length="365" mass="37366">MKSFVSILPLAAFAAAADVCTQRTVTQTEVNTVTVTVPAVPSSSSVAAAEVTETVYVTHSAGPQKSHHPHQPHFSHYPFPNGTSNYTAAPAPTYTPTTLPTVSFVLPSSVETIYLSPSPVESPADSATAAPSEPAAIPTSEAAVVSSAAPATPSAPAASDDSVDSEAASISGTATFYGGNIAGGHCSFSGYTLPSGIFGTAYGGNWDASECGACVSVTGPNGNSIKAMIVDQCPECDASHLDLFQNAFTQLAPASKGVIDISYAIVPCGITSPIILKNKEGTSPYWFSMQVMNSNVAISKFEVSTDGGSTWKATTRQPYNFFENASGFGTNTVDVKVTSVNGQSITVKGVSVAASSTKTASSNFS</sequence>
<evidence type="ECO:0000313" key="6">
    <source>
        <dbReference type="Proteomes" id="UP000800094"/>
    </source>
</evidence>
<evidence type="ECO:0000256" key="3">
    <source>
        <dbReference type="SAM" id="SignalP"/>
    </source>
</evidence>
<dbReference type="EMBL" id="ML987191">
    <property type="protein sequence ID" value="KAF2253651.1"/>
    <property type="molecule type" value="Genomic_DNA"/>
</dbReference>
<protein>
    <submittedName>
        <fullName evidence="5">Carbohydrate-binding module family 63 protein</fullName>
    </submittedName>
</protein>
<dbReference type="OrthoDB" id="406505at2759"/>
<accession>A0A6A6IT21</accession>
<reference evidence="5" key="1">
    <citation type="journal article" date="2020" name="Stud. Mycol.">
        <title>101 Dothideomycetes genomes: a test case for predicting lifestyles and emergence of pathogens.</title>
        <authorList>
            <person name="Haridas S."/>
            <person name="Albert R."/>
            <person name="Binder M."/>
            <person name="Bloem J."/>
            <person name="Labutti K."/>
            <person name="Salamov A."/>
            <person name="Andreopoulos B."/>
            <person name="Baker S."/>
            <person name="Barry K."/>
            <person name="Bills G."/>
            <person name="Bluhm B."/>
            <person name="Cannon C."/>
            <person name="Castanera R."/>
            <person name="Culley D."/>
            <person name="Daum C."/>
            <person name="Ezra D."/>
            <person name="Gonzalez J."/>
            <person name="Henrissat B."/>
            <person name="Kuo A."/>
            <person name="Liang C."/>
            <person name="Lipzen A."/>
            <person name="Lutzoni F."/>
            <person name="Magnuson J."/>
            <person name="Mondo S."/>
            <person name="Nolan M."/>
            <person name="Ohm R."/>
            <person name="Pangilinan J."/>
            <person name="Park H.-J."/>
            <person name="Ramirez L."/>
            <person name="Alfaro M."/>
            <person name="Sun H."/>
            <person name="Tritt A."/>
            <person name="Yoshinaga Y."/>
            <person name="Zwiers L.-H."/>
            <person name="Turgeon B."/>
            <person name="Goodwin S."/>
            <person name="Spatafora J."/>
            <person name="Crous P."/>
            <person name="Grigoriev I."/>
        </authorList>
    </citation>
    <scope>NUCLEOTIDE SEQUENCE</scope>
    <source>
        <strain evidence="5">CBS 122368</strain>
    </source>
</reference>
<keyword evidence="6" id="KW-1185">Reference proteome</keyword>
<dbReference type="Gene3D" id="2.40.40.10">
    <property type="entry name" value="RlpA-like domain"/>
    <property type="match status" value="1"/>
</dbReference>
<dbReference type="CDD" id="cd22271">
    <property type="entry name" value="DPBB_EXP_N-like"/>
    <property type="match status" value="1"/>
</dbReference>
<name>A0A6A6IT21_9PLEO</name>
<dbReference type="PANTHER" id="PTHR31836">
    <property type="match status" value="1"/>
</dbReference>
<evidence type="ECO:0000259" key="4">
    <source>
        <dbReference type="Pfam" id="PF03330"/>
    </source>
</evidence>
<feature type="signal peptide" evidence="3">
    <location>
        <begin position="1"/>
        <end position="16"/>
    </location>
</feature>
<evidence type="ECO:0000256" key="2">
    <source>
        <dbReference type="SAM" id="MobiDB-lite"/>
    </source>
</evidence>
<dbReference type="Pfam" id="PF03330">
    <property type="entry name" value="DPBB_1"/>
    <property type="match status" value="1"/>
</dbReference>
<dbReference type="InterPro" id="IPR051477">
    <property type="entry name" value="Expansin_CellWall"/>
</dbReference>
<evidence type="ECO:0000313" key="5">
    <source>
        <dbReference type="EMBL" id="KAF2253651.1"/>
    </source>
</evidence>
<dbReference type="RefSeq" id="XP_033688655.1">
    <property type="nucleotide sequence ID" value="XM_033828216.1"/>
</dbReference>
<dbReference type="InterPro" id="IPR009009">
    <property type="entry name" value="RlpA-like_DPBB"/>
</dbReference>
<dbReference type="GeneID" id="54581546"/>
<feature type="domain" description="RlpA-like protein double-psi beta-barrel" evidence="4">
    <location>
        <begin position="213"/>
        <end position="263"/>
    </location>
</feature>
<feature type="chain" id="PRO_5025548050" evidence="3">
    <location>
        <begin position="17"/>
        <end position="365"/>
    </location>
</feature>
<feature type="compositionally biased region" description="Low complexity" evidence="2">
    <location>
        <begin position="139"/>
        <end position="163"/>
    </location>
</feature>
<feature type="region of interest" description="Disordered" evidence="2">
    <location>
        <begin position="61"/>
        <end position="81"/>
    </location>
</feature>
<dbReference type="Proteomes" id="UP000800094">
    <property type="component" value="Unassembled WGS sequence"/>
</dbReference>
<dbReference type="PANTHER" id="PTHR31836:SF21">
    <property type="entry name" value="EXPANSIN-LIKE PROTEIN 7"/>
    <property type="match status" value="1"/>
</dbReference>
<feature type="region of interest" description="Disordered" evidence="2">
    <location>
        <begin position="118"/>
        <end position="163"/>
    </location>
</feature>
<dbReference type="NCBIfam" id="NF041144">
    <property type="entry name" value="expansin_EXLX1"/>
    <property type="match status" value="1"/>
</dbReference>
<evidence type="ECO:0000256" key="1">
    <source>
        <dbReference type="ARBA" id="ARBA00022729"/>
    </source>
</evidence>
<dbReference type="SUPFAM" id="SSF50685">
    <property type="entry name" value="Barwin-like endoglucanases"/>
    <property type="match status" value="1"/>
</dbReference>
<organism evidence="5 6">
    <name type="scientific">Trematosphaeria pertusa</name>
    <dbReference type="NCBI Taxonomy" id="390896"/>
    <lineage>
        <taxon>Eukaryota</taxon>
        <taxon>Fungi</taxon>
        <taxon>Dikarya</taxon>
        <taxon>Ascomycota</taxon>
        <taxon>Pezizomycotina</taxon>
        <taxon>Dothideomycetes</taxon>
        <taxon>Pleosporomycetidae</taxon>
        <taxon>Pleosporales</taxon>
        <taxon>Massarineae</taxon>
        <taxon>Trematosphaeriaceae</taxon>
        <taxon>Trematosphaeria</taxon>
    </lineage>
</organism>
<dbReference type="Gene3D" id="2.60.40.760">
    <property type="entry name" value="Expansin, cellulose-binding-like domain"/>
    <property type="match status" value="1"/>
</dbReference>
<dbReference type="InterPro" id="IPR036749">
    <property type="entry name" value="Expansin_CBD_sf"/>
</dbReference>
<dbReference type="InterPro" id="IPR049818">
    <property type="entry name" value="Expansin_EXLX1-like"/>
</dbReference>
<gene>
    <name evidence="5" type="ORF">BU26DRAFT_515969</name>
</gene>
<keyword evidence="1 3" id="KW-0732">Signal</keyword>
<dbReference type="AlphaFoldDB" id="A0A6A6IT21"/>
<proteinExistence type="predicted"/>
<dbReference type="InterPro" id="IPR036908">
    <property type="entry name" value="RlpA-like_sf"/>
</dbReference>